<dbReference type="Proteomes" id="UP001282474">
    <property type="component" value="Unassembled WGS sequence"/>
</dbReference>
<reference evidence="1 2" key="1">
    <citation type="journal article" date="2023" name="Microb. Genom.">
        <title>Mesoterricola silvestris gen. nov., sp. nov., Mesoterricola sediminis sp. nov., Geothrix oryzae sp. nov., Geothrix edaphica sp. nov., Geothrix rubra sp. nov., and Geothrix limicola sp. nov., six novel members of Acidobacteriota isolated from soils.</title>
        <authorList>
            <person name="Weisberg A.J."/>
            <person name="Pearce E."/>
            <person name="Kramer C.G."/>
            <person name="Chang J.H."/>
            <person name="Clarke C.R."/>
        </authorList>
    </citation>
    <scope>NUCLEOTIDE SEQUENCE [LARGE SCALE GENOMIC DNA]</scope>
    <source>
        <strain evidence="1 2">NE20-4-1</strain>
    </source>
</reference>
<proteinExistence type="predicted"/>
<evidence type="ECO:0000313" key="1">
    <source>
        <dbReference type="EMBL" id="MDX3042563.1"/>
    </source>
</evidence>
<comment type="caution">
    <text evidence="1">The sequence shown here is derived from an EMBL/GenBank/DDBJ whole genome shotgun (WGS) entry which is preliminary data.</text>
</comment>
<dbReference type="RefSeq" id="WP_193382870.1">
    <property type="nucleotide sequence ID" value="NZ_JABXWI010000031.1"/>
</dbReference>
<accession>A0ABU4MZC8</accession>
<dbReference type="EMBL" id="JARAWJ010000039">
    <property type="protein sequence ID" value="MDX3042563.1"/>
    <property type="molecule type" value="Genomic_DNA"/>
</dbReference>
<gene>
    <name evidence="1" type="ORF">PV383_36080</name>
</gene>
<organism evidence="1 2">
    <name type="scientific">Streptomyces caniscabiei</name>
    <dbReference type="NCBI Taxonomy" id="2746961"/>
    <lineage>
        <taxon>Bacteria</taxon>
        <taxon>Bacillati</taxon>
        <taxon>Actinomycetota</taxon>
        <taxon>Actinomycetes</taxon>
        <taxon>Kitasatosporales</taxon>
        <taxon>Streptomycetaceae</taxon>
        <taxon>Streptomyces</taxon>
    </lineage>
</organism>
<name>A0ABU4MZC8_9ACTN</name>
<keyword evidence="2" id="KW-1185">Reference proteome</keyword>
<protein>
    <submittedName>
        <fullName evidence="1">Uncharacterized protein</fullName>
    </submittedName>
</protein>
<evidence type="ECO:0000313" key="2">
    <source>
        <dbReference type="Proteomes" id="UP001282474"/>
    </source>
</evidence>
<sequence>MTYGQAIAKVSDAEHTAPAGHVVWVLSSGEMHEGGTIHGIYTDRVLARGEFTKRAQALQDRFSIDDARQDEDGSIHLSGVCDWIALEPHPLITAVQLDA</sequence>